<dbReference type="Gene3D" id="3.40.50.1820">
    <property type="entry name" value="alpha/beta hydrolase"/>
    <property type="match status" value="1"/>
</dbReference>
<dbReference type="InterPro" id="IPR044294">
    <property type="entry name" value="Lipase-like"/>
</dbReference>
<dbReference type="Proteomes" id="UP000626092">
    <property type="component" value="Unassembled WGS sequence"/>
</dbReference>
<dbReference type="AlphaFoldDB" id="A0A834H737"/>
<comment type="caution">
    <text evidence="3">The sequence shown here is derived from an EMBL/GenBank/DDBJ whole genome shotgun (WGS) entry which is preliminary data.</text>
</comment>
<accession>A0A834H737</accession>
<dbReference type="PANTHER" id="PTHR12482:SF4">
    <property type="entry name" value="ALPHA_BETA-HYDROLASES SUPERFAMILY PROTEIN"/>
    <property type="match status" value="1"/>
</dbReference>
<evidence type="ECO:0000313" key="3">
    <source>
        <dbReference type="EMBL" id="KAF7146900.1"/>
    </source>
</evidence>
<name>A0A834H737_RHOSS</name>
<keyword evidence="1" id="KW-0472">Membrane</keyword>
<reference evidence="3" key="1">
    <citation type="submission" date="2019-11" db="EMBL/GenBank/DDBJ databases">
        <authorList>
            <person name="Liu Y."/>
            <person name="Hou J."/>
            <person name="Li T.-Q."/>
            <person name="Guan C.-H."/>
            <person name="Wu X."/>
            <person name="Wu H.-Z."/>
            <person name="Ling F."/>
            <person name="Zhang R."/>
            <person name="Shi X.-G."/>
            <person name="Ren J.-P."/>
            <person name="Chen E.-F."/>
            <person name="Sun J.-M."/>
        </authorList>
    </citation>
    <scope>NUCLEOTIDE SEQUENCE</scope>
    <source>
        <strain evidence="3">Adult_tree_wgs_1</strain>
        <tissue evidence="3">Leaves</tissue>
    </source>
</reference>
<dbReference type="PANTHER" id="PTHR12482">
    <property type="entry name" value="LIPASE ROG1-RELATED-RELATED"/>
    <property type="match status" value="1"/>
</dbReference>
<feature type="transmembrane region" description="Helical" evidence="1">
    <location>
        <begin position="459"/>
        <end position="492"/>
    </location>
</feature>
<gene>
    <name evidence="3" type="ORF">RHSIM_Rhsim03G0262900</name>
</gene>
<organism evidence="3 4">
    <name type="scientific">Rhododendron simsii</name>
    <name type="common">Sims's rhododendron</name>
    <dbReference type="NCBI Taxonomy" id="118357"/>
    <lineage>
        <taxon>Eukaryota</taxon>
        <taxon>Viridiplantae</taxon>
        <taxon>Streptophyta</taxon>
        <taxon>Embryophyta</taxon>
        <taxon>Tracheophyta</taxon>
        <taxon>Spermatophyta</taxon>
        <taxon>Magnoliopsida</taxon>
        <taxon>eudicotyledons</taxon>
        <taxon>Gunneridae</taxon>
        <taxon>Pentapetalae</taxon>
        <taxon>asterids</taxon>
        <taxon>Ericales</taxon>
        <taxon>Ericaceae</taxon>
        <taxon>Ericoideae</taxon>
        <taxon>Rhodoreae</taxon>
        <taxon>Rhododendron</taxon>
    </lineage>
</organism>
<evidence type="ECO:0000256" key="1">
    <source>
        <dbReference type="SAM" id="Phobius"/>
    </source>
</evidence>
<dbReference type="EMBL" id="WJXA01000003">
    <property type="protein sequence ID" value="KAF7146900.1"/>
    <property type="molecule type" value="Genomic_DNA"/>
</dbReference>
<keyword evidence="1" id="KW-0812">Transmembrane</keyword>
<evidence type="ECO:0000313" key="4">
    <source>
        <dbReference type="Proteomes" id="UP000626092"/>
    </source>
</evidence>
<proteinExistence type="predicted"/>
<dbReference type="Pfam" id="PF05057">
    <property type="entry name" value="DUF676"/>
    <property type="match status" value="1"/>
</dbReference>
<keyword evidence="4" id="KW-1185">Reference proteome</keyword>
<sequence length="550" mass="61517">MIAEAKPPVRPTNFSLKPLPNRPLSATAARLDLGFGLDQGPRRSKLVLCRKSDYKMEVIRKLSRGCFSDPRRKGQKVEVESVDGGVDFFDKAAADAKVPPEHLVIMVNGIGGSSIKDAFELYDGHPGAKDEAMLGPRVAPVTLKPSSTPGAADWRYAAEQFVKRLPDKVIVHRSECNSSKLTFDGVDQMGERLAGEVMNVVKRWPEVHKISFVAHSLGGLVARYAIGRLYELLPRVETAGLSGNCLNGGDLKDSTQYLEQHFEARVAGLEPMNFITFATPHLGSRGHRQLPILCGLPFLERRVSQSAHWVVGRSGKHLFLTDNDEGKPPLLLQMVKDSDDLKFISALRSFKRRVAYANANYDCILSELKLASAMILYVVGWRTSSIRRQHELPKSNLLVVDGKYPHVVYVERKATENNHDGASSVVEKQATDLEVCPLVKSFLETHVALPIYEIIDYILIVFVLSCLLTCSVTLRFAVQIFLLFLMSIFFLVCEEEMIRGLTQVAWERVDVSFHESKQRYIAHNTIQVKSYWLNSDGADVVLHMIDNFLL</sequence>
<protein>
    <recommendedName>
        <fullName evidence="2">DUF676 domain-containing protein</fullName>
    </recommendedName>
</protein>
<evidence type="ECO:0000259" key="2">
    <source>
        <dbReference type="Pfam" id="PF05057"/>
    </source>
</evidence>
<dbReference type="InterPro" id="IPR007751">
    <property type="entry name" value="DUF676_lipase-like"/>
</dbReference>
<keyword evidence="1" id="KW-1133">Transmembrane helix</keyword>
<feature type="domain" description="DUF676" evidence="2">
    <location>
        <begin position="151"/>
        <end position="361"/>
    </location>
</feature>
<dbReference type="OrthoDB" id="273452at2759"/>
<dbReference type="SUPFAM" id="SSF53474">
    <property type="entry name" value="alpha/beta-Hydrolases"/>
    <property type="match status" value="1"/>
</dbReference>
<dbReference type="InterPro" id="IPR029058">
    <property type="entry name" value="AB_hydrolase_fold"/>
</dbReference>